<feature type="non-terminal residue" evidence="2">
    <location>
        <position position="1"/>
    </location>
</feature>
<comment type="caution">
    <text evidence="2">The sequence shown here is derived from an EMBL/GenBank/DDBJ whole genome shotgun (WGS) entry which is preliminary data.</text>
</comment>
<proteinExistence type="predicted"/>
<feature type="region of interest" description="Disordered" evidence="1">
    <location>
        <begin position="1"/>
        <end position="30"/>
    </location>
</feature>
<dbReference type="EMBL" id="BKCJ011893854">
    <property type="protein sequence ID" value="GFD61514.1"/>
    <property type="molecule type" value="Genomic_DNA"/>
</dbReference>
<feature type="non-terminal residue" evidence="2">
    <location>
        <position position="76"/>
    </location>
</feature>
<name>A0A699Y1F0_TANCI</name>
<evidence type="ECO:0000313" key="2">
    <source>
        <dbReference type="EMBL" id="GFD61514.1"/>
    </source>
</evidence>
<gene>
    <name evidence="2" type="ORF">Tci_933483</name>
</gene>
<organism evidence="2">
    <name type="scientific">Tanacetum cinerariifolium</name>
    <name type="common">Dalmatian daisy</name>
    <name type="synonym">Chrysanthemum cinerariifolium</name>
    <dbReference type="NCBI Taxonomy" id="118510"/>
    <lineage>
        <taxon>Eukaryota</taxon>
        <taxon>Viridiplantae</taxon>
        <taxon>Streptophyta</taxon>
        <taxon>Embryophyta</taxon>
        <taxon>Tracheophyta</taxon>
        <taxon>Spermatophyta</taxon>
        <taxon>Magnoliopsida</taxon>
        <taxon>eudicotyledons</taxon>
        <taxon>Gunneridae</taxon>
        <taxon>Pentapetalae</taxon>
        <taxon>asterids</taxon>
        <taxon>campanulids</taxon>
        <taxon>Asterales</taxon>
        <taxon>Asteraceae</taxon>
        <taxon>Asteroideae</taxon>
        <taxon>Anthemideae</taxon>
        <taxon>Anthemidinae</taxon>
        <taxon>Tanacetum</taxon>
    </lineage>
</organism>
<protein>
    <submittedName>
        <fullName evidence="2">Uncharacterized protein</fullName>
    </submittedName>
</protein>
<sequence>SNVAVEKAKKLKQKRKAAGDASGSTLPPKKLREDYHAIRRLLPAGSSVLGAVTKPFVAASVTPTPDREDDVPADSV</sequence>
<dbReference type="AlphaFoldDB" id="A0A699Y1F0"/>
<reference evidence="2" key="1">
    <citation type="journal article" date="2019" name="Sci. Rep.">
        <title>Draft genome of Tanacetum cinerariifolium, the natural source of mosquito coil.</title>
        <authorList>
            <person name="Yamashiro T."/>
            <person name="Shiraishi A."/>
            <person name="Satake H."/>
            <person name="Nakayama K."/>
        </authorList>
    </citation>
    <scope>NUCLEOTIDE SEQUENCE</scope>
</reference>
<evidence type="ECO:0000256" key="1">
    <source>
        <dbReference type="SAM" id="MobiDB-lite"/>
    </source>
</evidence>
<accession>A0A699Y1F0</accession>